<dbReference type="RefSeq" id="WP_210535081.1">
    <property type="nucleotide sequence ID" value="NZ_JAGKTC010000001.1"/>
</dbReference>
<evidence type="ECO:0000256" key="1">
    <source>
        <dbReference type="SAM" id="MobiDB-lite"/>
    </source>
</evidence>
<evidence type="ECO:0000313" key="3">
    <source>
        <dbReference type="EMBL" id="MBP3983222.1"/>
    </source>
</evidence>
<dbReference type="PROSITE" id="PS51257">
    <property type="entry name" value="PROKAR_LIPOPROTEIN"/>
    <property type="match status" value="1"/>
</dbReference>
<feature type="signal peptide" evidence="2">
    <location>
        <begin position="1"/>
        <end position="25"/>
    </location>
</feature>
<sequence length="116" mass="11475">MNTEMRKFPQVLALAVALGGTLALAACQPTSESADTTAPSTAEQQTPPPEPTPSAPSDVSGGSATTPAADAANTAPPTDAGAMPPASEPTPPPTDADKASSEPPAPADETKPEEKK</sequence>
<protein>
    <submittedName>
        <fullName evidence="3">Uncharacterized protein</fullName>
    </submittedName>
</protein>
<reference evidence="3" key="2">
    <citation type="submission" date="2021-03" db="EMBL/GenBank/DDBJ databases">
        <authorList>
            <person name="Cao W."/>
        </authorList>
    </citation>
    <scope>NUCLEOTIDE SEQUENCE</scope>
    <source>
        <strain evidence="3">110414</strain>
    </source>
</reference>
<feature type="compositionally biased region" description="Low complexity" evidence="1">
    <location>
        <begin position="36"/>
        <end position="45"/>
    </location>
</feature>
<feature type="chain" id="PRO_5037254402" evidence="2">
    <location>
        <begin position="26"/>
        <end position="116"/>
    </location>
</feature>
<gene>
    <name evidence="3" type="ORF">J5837_02200</name>
</gene>
<organism evidence="3 4">
    <name type="scientific">Pseudoxanthomonas helianthi</name>
    <dbReference type="NCBI Taxonomy" id="1453541"/>
    <lineage>
        <taxon>Bacteria</taxon>
        <taxon>Pseudomonadati</taxon>
        <taxon>Pseudomonadota</taxon>
        <taxon>Gammaproteobacteria</taxon>
        <taxon>Lysobacterales</taxon>
        <taxon>Lysobacteraceae</taxon>
        <taxon>Pseudoxanthomonas</taxon>
    </lineage>
</organism>
<evidence type="ECO:0000256" key="2">
    <source>
        <dbReference type="SAM" id="SignalP"/>
    </source>
</evidence>
<evidence type="ECO:0000313" key="4">
    <source>
        <dbReference type="Proteomes" id="UP000673447"/>
    </source>
</evidence>
<keyword evidence="4" id="KW-1185">Reference proteome</keyword>
<proteinExistence type="predicted"/>
<feature type="compositionally biased region" description="Low complexity" evidence="1">
    <location>
        <begin position="55"/>
        <end position="85"/>
    </location>
</feature>
<name>A0A941ASL8_9GAMM</name>
<feature type="region of interest" description="Disordered" evidence="1">
    <location>
        <begin position="29"/>
        <end position="116"/>
    </location>
</feature>
<dbReference type="Proteomes" id="UP000673447">
    <property type="component" value="Unassembled WGS sequence"/>
</dbReference>
<reference evidence="3" key="1">
    <citation type="journal article" date="2016" name="Int. J. Syst. Evol. Microbiol.">
        <title>Pseudoxanthomonas helianthi sp. nov., isolated from roots of Jerusalem artichoke (Helianthus tuberosus).</title>
        <authorList>
            <person name="Kittiwongwattana C."/>
            <person name="Thawai C."/>
        </authorList>
    </citation>
    <scope>NUCLEOTIDE SEQUENCE</scope>
    <source>
        <strain evidence="3">110414</strain>
    </source>
</reference>
<dbReference type="AlphaFoldDB" id="A0A941ASL8"/>
<comment type="caution">
    <text evidence="3">The sequence shown here is derived from an EMBL/GenBank/DDBJ whole genome shotgun (WGS) entry which is preliminary data.</text>
</comment>
<accession>A0A941ASL8</accession>
<keyword evidence="2" id="KW-0732">Signal</keyword>
<dbReference type="EMBL" id="JAGKTC010000001">
    <property type="protein sequence ID" value="MBP3983222.1"/>
    <property type="molecule type" value="Genomic_DNA"/>
</dbReference>